<keyword evidence="2" id="KW-1185">Reference proteome</keyword>
<evidence type="ECO:0000313" key="2">
    <source>
        <dbReference type="Proteomes" id="UP000789920"/>
    </source>
</evidence>
<name>A0ACA9QZ91_9GLOM</name>
<sequence length="122" mass="14447">YEPMYEEKHKPIHEEEHEPMYEKAYEPELQLDESEVSESSQVQKSNSSNSIHTRSFVWKYFKKKRRKPAIFEICNQKLAYQYGMTSNLKSHLNSHKTKVPKLKKLNVKEDISVVDMLNNKSG</sequence>
<feature type="non-terminal residue" evidence="1">
    <location>
        <position position="1"/>
    </location>
</feature>
<feature type="non-terminal residue" evidence="1">
    <location>
        <position position="122"/>
    </location>
</feature>
<organism evidence="1 2">
    <name type="scientific">Racocetra persica</name>
    <dbReference type="NCBI Taxonomy" id="160502"/>
    <lineage>
        <taxon>Eukaryota</taxon>
        <taxon>Fungi</taxon>
        <taxon>Fungi incertae sedis</taxon>
        <taxon>Mucoromycota</taxon>
        <taxon>Glomeromycotina</taxon>
        <taxon>Glomeromycetes</taxon>
        <taxon>Diversisporales</taxon>
        <taxon>Gigasporaceae</taxon>
        <taxon>Racocetra</taxon>
    </lineage>
</organism>
<proteinExistence type="predicted"/>
<evidence type="ECO:0000313" key="1">
    <source>
        <dbReference type="EMBL" id="CAG8769916.1"/>
    </source>
</evidence>
<gene>
    <name evidence="1" type="ORF">RPERSI_LOCUS16281</name>
</gene>
<dbReference type="EMBL" id="CAJVQC010040020">
    <property type="protein sequence ID" value="CAG8769916.1"/>
    <property type="molecule type" value="Genomic_DNA"/>
</dbReference>
<reference evidence="1" key="1">
    <citation type="submission" date="2021-06" db="EMBL/GenBank/DDBJ databases">
        <authorList>
            <person name="Kallberg Y."/>
            <person name="Tangrot J."/>
            <person name="Rosling A."/>
        </authorList>
    </citation>
    <scope>NUCLEOTIDE SEQUENCE</scope>
    <source>
        <strain evidence="1">MA461A</strain>
    </source>
</reference>
<dbReference type="Proteomes" id="UP000789920">
    <property type="component" value="Unassembled WGS sequence"/>
</dbReference>
<protein>
    <submittedName>
        <fullName evidence="1">33549_t:CDS:1</fullName>
    </submittedName>
</protein>
<comment type="caution">
    <text evidence="1">The sequence shown here is derived from an EMBL/GenBank/DDBJ whole genome shotgun (WGS) entry which is preliminary data.</text>
</comment>
<accession>A0ACA9QZ91</accession>